<dbReference type="InterPro" id="IPR002018">
    <property type="entry name" value="CarbesteraseB"/>
</dbReference>
<dbReference type="PANTHER" id="PTHR43918:SF4">
    <property type="entry name" value="CARBOXYLIC ESTER HYDROLASE"/>
    <property type="match status" value="1"/>
</dbReference>
<dbReference type="PANTHER" id="PTHR43918">
    <property type="entry name" value="ACETYLCHOLINESTERASE"/>
    <property type="match status" value="1"/>
</dbReference>
<keyword evidence="1" id="KW-0378">Hydrolase</keyword>
<proteinExistence type="predicted"/>
<dbReference type="Proteomes" id="UP000092931">
    <property type="component" value="Chromosome"/>
</dbReference>
<organism evidence="3 4">
    <name type="scientific">Thermoclostridium stercorarium subsp. leptospartum DSM 9219</name>
    <dbReference type="NCBI Taxonomy" id="1346611"/>
    <lineage>
        <taxon>Bacteria</taxon>
        <taxon>Bacillati</taxon>
        <taxon>Bacillota</taxon>
        <taxon>Clostridia</taxon>
        <taxon>Eubacteriales</taxon>
        <taxon>Oscillospiraceae</taxon>
        <taxon>Thermoclostridium</taxon>
    </lineage>
</organism>
<gene>
    <name evidence="3" type="ORF">CSTERLE_04105</name>
</gene>
<dbReference type="SUPFAM" id="SSF53474">
    <property type="entry name" value="alpha/beta-Hydrolases"/>
    <property type="match status" value="1"/>
</dbReference>
<dbReference type="Gene3D" id="3.40.50.1820">
    <property type="entry name" value="alpha/beta hydrolase"/>
    <property type="match status" value="1"/>
</dbReference>
<dbReference type="InterPro" id="IPR050654">
    <property type="entry name" value="AChE-related_enzymes"/>
</dbReference>
<reference evidence="3 4" key="1">
    <citation type="submission" date="2016-02" db="EMBL/GenBank/DDBJ databases">
        <title>Comparison of Clostridium stercorarium subspecies using comparative genomics and transcriptomics.</title>
        <authorList>
            <person name="Schellenberg J."/>
            <person name="Thallinger G."/>
            <person name="Levin D.B."/>
            <person name="Zhang X."/>
            <person name="Alvare G."/>
            <person name="Fristensky B."/>
            <person name="Sparling R."/>
        </authorList>
    </citation>
    <scope>NUCLEOTIDE SEQUENCE [LARGE SCALE GENOMIC DNA]</scope>
    <source>
        <strain evidence="3 4">DSM 9219</strain>
    </source>
</reference>
<dbReference type="AlphaFoldDB" id="A0A1B1YJ89"/>
<evidence type="ECO:0000313" key="4">
    <source>
        <dbReference type="Proteomes" id="UP000092931"/>
    </source>
</evidence>
<name>A0A1B1YJ89_THEST</name>
<accession>A0A1B1YJ89</accession>
<sequence>MLRMVRVENGLVRGLPAADPRITSFKGIPFAAPPVGENRWKAPQPAKDWEGVLEAFEFAPISMQAKTALDPNNIYTREWHVDPDIPMSEDCLYLNVWTPARNGDERLPVFVWFFGGGFQVGYTSEMEFDGERIARRGIVVVTVNYRLNSVLSRVS</sequence>
<dbReference type="GO" id="GO:0052689">
    <property type="term" value="F:carboxylic ester hydrolase activity"/>
    <property type="evidence" value="ECO:0007669"/>
    <property type="project" value="TreeGrafter"/>
</dbReference>
<evidence type="ECO:0000313" key="3">
    <source>
        <dbReference type="EMBL" id="ANX00821.1"/>
    </source>
</evidence>
<evidence type="ECO:0000259" key="2">
    <source>
        <dbReference type="Pfam" id="PF00135"/>
    </source>
</evidence>
<evidence type="ECO:0000256" key="1">
    <source>
        <dbReference type="ARBA" id="ARBA00022801"/>
    </source>
</evidence>
<dbReference type="InterPro" id="IPR029058">
    <property type="entry name" value="AB_hydrolase_fold"/>
</dbReference>
<feature type="domain" description="Carboxylesterase type B" evidence="2">
    <location>
        <begin position="4"/>
        <end position="148"/>
    </location>
</feature>
<dbReference type="InterPro" id="IPR019819">
    <property type="entry name" value="Carboxylesterase_B_CS"/>
</dbReference>
<dbReference type="RefSeq" id="WP_065820630.1">
    <property type="nucleotide sequence ID" value="NZ_CP014673.1"/>
</dbReference>
<dbReference type="Pfam" id="PF00135">
    <property type="entry name" value="COesterase"/>
    <property type="match status" value="1"/>
</dbReference>
<protein>
    <recommendedName>
        <fullName evidence="2">Carboxylesterase type B domain-containing protein</fullName>
    </recommendedName>
</protein>
<dbReference type="ESTHER" id="closh-l7vmb2">
    <property type="family name" value="Carb_B_Bacteria"/>
</dbReference>
<dbReference type="EMBL" id="CP014673">
    <property type="protein sequence ID" value="ANX00821.1"/>
    <property type="molecule type" value="Genomic_DNA"/>
</dbReference>
<dbReference type="PROSITE" id="PS00941">
    <property type="entry name" value="CARBOXYLESTERASE_B_2"/>
    <property type="match status" value="1"/>
</dbReference>